<evidence type="ECO:0000313" key="4">
    <source>
        <dbReference type="Proteomes" id="UP000037510"/>
    </source>
</evidence>
<evidence type="ECO:0000313" key="3">
    <source>
        <dbReference type="EMBL" id="KOB79492.1"/>
    </source>
</evidence>
<dbReference type="InterPro" id="IPR007884">
    <property type="entry name" value="METL9"/>
</dbReference>
<dbReference type="PANTHER" id="PTHR12890">
    <property type="entry name" value="DREV PROTEIN"/>
    <property type="match status" value="1"/>
</dbReference>
<dbReference type="Gene3D" id="3.40.50.150">
    <property type="entry name" value="Vaccinia Virus protein VP39"/>
    <property type="match status" value="1"/>
</dbReference>
<protein>
    <recommendedName>
        <fullName evidence="5">Methyltransferase-like protein 9</fullName>
    </recommendedName>
</protein>
<dbReference type="PANTHER" id="PTHR12890:SF0">
    <property type="entry name" value="PROTEIN-L-HISTIDINE N-PROS-METHYLTRANSFERASE"/>
    <property type="match status" value="1"/>
</dbReference>
<dbReference type="Pfam" id="PF05219">
    <property type="entry name" value="DREV"/>
    <property type="match status" value="2"/>
</dbReference>
<name>A0A0L7LVI7_OPEBR</name>
<dbReference type="EMBL" id="JTDY01000007">
    <property type="protein sequence ID" value="KOB79492.1"/>
    <property type="molecule type" value="Genomic_DNA"/>
</dbReference>
<comment type="caution">
    <text evidence="3">The sequence shown here is derived from an EMBL/GenBank/DDBJ whole genome shotgun (WGS) entry which is preliminary data.</text>
</comment>
<dbReference type="InterPro" id="IPR029063">
    <property type="entry name" value="SAM-dependent_MTases_sf"/>
</dbReference>
<sequence>SSSSDARLPPSDNFNVSVYIAMLTEIPPCACFIVGGASRQRYSISNKPFASEKKRFYVRALRKPDTKDADHRSASSSRRSRGSGGRGRRRRLLDIDEWWNGQQFECVCMLNLLDRCSKPKTMLKQARGAVAPGGVLMLALVLPYKPYVEARGAVAPGGVLMLALVLPYKPYVEGNTLITHKLEAPSPRAGWFGFEEQAAAFVKFMEEEAGFELVSWTRAPYLCEGDFSQAYYWLDDSVFVFTPKLTEQLKNEL</sequence>
<evidence type="ECO:0008006" key="5">
    <source>
        <dbReference type="Google" id="ProtNLM"/>
    </source>
</evidence>
<reference evidence="3 4" key="1">
    <citation type="journal article" date="2015" name="Genome Biol. Evol.">
        <title>The genome of winter moth (Operophtera brumata) provides a genomic perspective on sexual dimorphism and phenology.</title>
        <authorList>
            <person name="Derks M.F."/>
            <person name="Smit S."/>
            <person name="Salis L."/>
            <person name="Schijlen E."/>
            <person name="Bossers A."/>
            <person name="Mateman C."/>
            <person name="Pijl A.S."/>
            <person name="de Ridder D."/>
            <person name="Groenen M.A."/>
            <person name="Visser M.E."/>
            <person name="Megens H.J."/>
        </authorList>
    </citation>
    <scope>NUCLEOTIDE SEQUENCE [LARGE SCALE GENOMIC DNA]</scope>
    <source>
        <strain evidence="3">WM2013NL</strain>
        <tissue evidence="3">Head and thorax</tissue>
    </source>
</reference>
<dbReference type="GO" id="GO:0106370">
    <property type="term" value="F:protein-L-histidine N-pros-methyltransferase activity"/>
    <property type="evidence" value="ECO:0007669"/>
    <property type="project" value="InterPro"/>
</dbReference>
<feature type="region of interest" description="Disordered" evidence="1">
    <location>
        <begin position="64"/>
        <end position="87"/>
    </location>
</feature>
<accession>A0A0L7LVI7</accession>
<keyword evidence="2" id="KW-0472">Membrane</keyword>
<keyword evidence="2" id="KW-0812">Transmembrane</keyword>
<keyword evidence="4" id="KW-1185">Reference proteome</keyword>
<feature type="compositionally biased region" description="Basic and acidic residues" evidence="1">
    <location>
        <begin position="64"/>
        <end position="73"/>
    </location>
</feature>
<proteinExistence type="predicted"/>
<dbReference type="STRING" id="104452.A0A0L7LVI7"/>
<evidence type="ECO:0000256" key="2">
    <source>
        <dbReference type="SAM" id="Phobius"/>
    </source>
</evidence>
<gene>
    <name evidence="3" type="ORF">OBRU01_00168</name>
</gene>
<keyword evidence="2" id="KW-1133">Transmembrane helix</keyword>
<feature type="transmembrane region" description="Helical" evidence="2">
    <location>
        <begin position="16"/>
        <end position="37"/>
    </location>
</feature>
<feature type="compositionally biased region" description="Basic residues" evidence="1">
    <location>
        <begin position="78"/>
        <end position="87"/>
    </location>
</feature>
<dbReference type="AlphaFoldDB" id="A0A0L7LVI7"/>
<evidence type="ECO:0000256" key="1">
    <source>
        <dbReference type="SAM" id="MobiDB-lite"/>
    </source>
</evidence>
<dbReference type="SUPFAM" id="SSF53335">
    <property type="entry name" value="S-adenosyl-L-methionine-dependent methyltransferases"/>
    <property type="match status" value="1"/>
</dbReference>
<organism evidence="3 4">
    <name type="scientific">Operophtera brumata</name>
    <name type="common">Winter moth</name>
    <name type="synonym">Phalaena brumata</name>
    <dbReference type="NCBI Taxonomy" id="104452"/>
    <lineage>
        <taxon>Eukaryota</taxon>
        <taxon>Metazoa</taxon>
        <taxon>Ecdysozoa</taxon>
        <taxon>Arthropoda</taxon>
        <taxon>Hexapoda</taxon>
        <taxon>Insecta</taxon>
        <taxon>Pterygota</taxon>
        <taxon>Neoptera</taxon>
        <taxon>Endopterygota</taxon>
        <taxon>Lepidoptera</taxon>
        <taxon>Glossata</taxon>
        <taxon>Ditrysia</taxon>
        <taxon>Geometroidea</taxon>
        <taxon>Geometridae</taxon>
        <taxon>Larentiinae</taxon>
        <taxon>Operophtera</taxon>
    </lineage>
</organism>
<dbReference type="Proteomes" id="UP000037510">
    <property type="component" value="Unassembled WGS sequence"/>
</dbReference>
<feature type="non-terminal residue" evidence="3">
    <location>
        <position position="1"/>
    </location>
</feature>